<accession>A0A0E9VU64</accession>
<name>A0A0E9VU64_ANGAN</name>
<reference evidence="1" key="1">
    <citation type="submission" date="2014-11" db="EMBL/GenBank/DDBJ databases">
        <authorList>
            <person name="Amaro Gonzalez C."/>
        </authorList>
    </citation>
    <scope>NUCLEOTIDE SEQUENCE</scope>
</reference>
<evidence type="ECO:0000313" key="1">
    <source>
        <dbReference type="EMBL" id="JAH81576.1"/>
    </source>
</evidence>
<organism evidence="1">
    <name type="scientific">Anguilla anguilla</name>
    <name type="common">European freshwater eel</name>
    <name type="synonym">Muraena anguilla</name>
    <dbReference type="NCBI Taxonomy" id="7936"/>
    <lineage>
        <taxon>Eukaryota</taxon>
        <taxon>Metazoa</taxon>
        <taxon>Chordata</taxon>
        <taxon>Craniata</taxon>
        <taxon>Vertebrata</taxon>
        <taxon>Euteleostomi</taxon>
        <taxon>Actinopterygii</taxon>
        <taxon>Neopterygii</taxon>
        <taxon>Teleostei</taxon>
        <taxon>Anguilliformes</taxon>
        <taxon>Anguillidae</taxon>
        <taxon>Anguilla</taxon>
    </lineage>
</organism>
<sequence length="28" mass="3281">MCGEPRQFRDPVIHLNLQMGASALQRRR</sequence>
<reference evidence="1" key="2">
    <citation type="journal article" date="2015" name="Fish Shellfish Immunol.">
        <title>Early steps in the European eel (Anguilla anguilla)-Vibrio vulnificus interaction in the gills: Role of the RtxA13 toxin.</title>
        <authorList>
            <person name="Callol A."/>
            <person name="Pajuelo D."/>
            <person name="Ebbesson L."/>
            <person name="Teles M."/>
            <person name="MacKenzie S."/>
            <person name="Amaro C."/>
        </authorList>
    </citation>
    <scope>NUCLEOTIDE SEQUENCE</scope>
</reference>
<dbReference type="AlphaFoldDB" id="A0A0E9VU64"/>
<proteinExistence type="predicted"/>
<dbReference type="EMBL" id="GBXM01027001">
    <property type="protein sequence ID" value="JAH81576.1"/>
    <property type="molecule type" value="Transcribed_RNA"/>
</dbReference>
<protein>
    <submittedName>
        <fullName evidence="1">Uncharacterized protein</fullName>
    </submittedName>
</protein>